<dbReference type="EMBL" id="BMQL01000053">
    <property type="protein sequence ID" value="GGR31862.1"/>
    <property type="molecule type" value="Genomic_DNA"/>
</dbReference>
<sequence>MVMYLASTGSSLDAFDAGPDIGQMTQPPRSGVKASIREGRWWGCDCDVFGPRGVELERSLDLLESLRDHSAICLLITVPDHPGDGVATFEQFDDDLMALIGFGFPLAYVLQDGCETLPIPEGASAVFLGGTDPWREQWAATLLTRAKRAGLHRHVGRVNGARRSRALGPLNAQSVDGTYFQFAEATKKSVRRVNGWMQGAVPLLTLE</sequence>
<reference evidence="1" key="1">
    <citation type="journal article" date="2014" name="Int. J. Syst. Evol. Microbiol.">
        <title>Complete genome sequence of Corynebacterium casei LMG S-19264T (=DSM 44701T), isolated from a smear-ripened cheese.</title>
        <authorList>
            <consortium name="US DOE Joint Genome Institute (JGI-PGF)"/>
            <person name="Walter F."/>
            <person name="Albersmeier A."/>
            <person name="Kalinowski J."/>
            <person name="Ruckert C."/>
        </authorList>
    </citation>
    <scope>NUCLEOTIDE SEQUENCE</scope>
    <source>
        <strain evidence="1">JCM 31311</strain>
    </source>
</reference>
<keyword evidence="2" id="KW-1185">Reference proteome</keyword>
<name>A0A918CPN0_9DEIO</name>
<evidence type="ECO:0000313" key="2">
    <source>
        <dbReference type="Proteomes" id="UP000603865"/>
    </source>
</evidence>
<gene>
    <name evidence="1" type="ORF">GCM10008957_48130</name>
</gene>
<accession>A0A918CPN0</accession>
<organism evidence="1 2">
    <name type="scientific">Deinococcus ruber</name>
    <dbReference type="NCBI Taxonomy" id="1848197"/>
    <lineage>
        <taxon>Bacteria</taxon>
        <taxon>Thermotogati</taxon>
        <taxon>Deinococcota</taxon>
        <taxon>Deinococci</taxon>
        <taxon>Deinococcales</taxon>
        <taxon>Deinococcaceae</taxon>
        <taxon>Deinococcus</taxon>
    </lineage>
</organism>
<reference evidence="1" key="2">
    <citation type="submission" date="2020-09" db="EMBL/GenBank/DDBJ databases">
        <authorList>
            <person name="Sun Q."/>
            <person name="Ohkuma M."/>
        </authorList>
    </citation>
    <scope>NUCLEOTIDE SEQUENCE</scope>
    <source>
        <strain evidence="1">JCM 31311</strain>
    </source>
</reference>
<evidence type="ECO:0000313" key="1">
    <source>
        <dbReference type="EMBL" id="GGR31862.1"/>
    </source>
</evidence>
<proteinExistence type="predicted"/>
<comment type="caution">
    <text evidence="1">The sequence shown here is derived from an EMBL/GenBank/DDBJ whole genome shotgun (WGS) entry which is preliminary data.</text>
</comment>
<dbReference type="AlphaFoldDB" id="A0A918CPN0"/>
<dbReference type="Proteomes" id="UP000603865">
    <property type="component" value="Unassembled WGS sequence"/>
</dbReference>
<protein>
    <submittedName>
        <fullName evidence="1">Uncharacterized protein</fullName>
    </submittedName>
</protein>